<dbReference type="SMART" id="SM00388">
    <property type="entry name" value="HisKA"/>
    <property type="match status" value="1"/>
</dbReference>
<keyword evidence="24" id="KW-1185">Reference proteome</keyword>
<dbReference type="SMART" id="SM00448">
    <property type="entry name" value="REC"/>
    <property type="match status" value="1"/>
</dbReference>
<dbReference type="InterPro" id="IPR035965">
    <property type="entry name" value="PAS-like_dom_sf"/>
</dbReference>
<keyword evidence="12" id="KW-0472">Membrane</keyword>
<dbReference type="Gene3D" id="3.40.50.180">
    <property type="entry name" value="Methylesterase CheB, C-terminal domain"/>
    <property type="match status" value="1"/>
</dbReference>
<dbReference type="Pfam" id="PF00512">
    <property type="entry name" value="HisKA"/>
    <property type="match status" value="1"/>
</dbReference>
<sequence>MEESTSERPVVVGVGASAGGLDALMRMFSSLPDDPPMSFVVVQHLDPTHDSALTEILQRKTALRVQEVRDEVEIQDGCVYVIPPNKYLSIEGCVLKLTPPTEARGARMSIDYFFRSLAEDLCEYAVGVLLSGTGTDGTAGLKEIKMCGGLTVVQQPHDAEHVGMPQSAINALDVDFKLTAEQIGQRLVTYVQHARQHSLLSAKDSIQDRDLLDAIIRHLKQTTGADFRRYRRSTIARRIRRRMGLSQLASMQDYLHLLKDDTRESATLKTDLLIGVTRFFRNPEAWQALESELLQPIIEQSDAAAPIRIWCAGCATGEEVYSLAMLCHENAAYASKPPSFQIFATDVSAEALSTAREGMYPESVVSDLTSLRLQQFFCKDGNHYQVSRRLRESIVFTEQNVLSHPPFSQLDLIVCRNLLIYLDRPAQRRVLDVFQFALKEDGGLFLGSSESTGDAARHFLPINKRWRLFKRTATSAIAPMAREVEPSTVVSTLPPARRAPDRTRGNLAALVQRQLIREADVGIAVINVDDRATYLQGPVDQYLRTGVGELGGHPPFIMDIVREGLRSKIRPLLRTVRESFDRHSVDGRVRREGRYHPVRVVARPLRGQDGAVLVSFMPAHGQPTVVQPPNVRPIKSCPGDLAPSAARAMKAASTIDPVTEPVDKDALIESLRAEIGELTHELDTTRQQLSTTIEDLETTNEELQAANEESMAVNEELQAGNEELETSKEELQSLNEELVTLNNQLEIKLHQLQETTDDLNNLLLSTHLPTVFVDTHLRIRRFTPSATKLFHLIASDTGRPLSDIRANFDTKEVFHLACEVLESSQSRNCDVGTSDGKSFLGRLQPYRTEDNHIRGVVITFSDVTDLRKSKQVAQNRLAELETIYESTPIGLSFIGKDRTFRSINHRLAEVNGVPVEQTLGKTLRDVLPAPLVDEVEAYYERVFSSGQPIDNVEIVGQTAANEQPHQYRVSYHPVFAQQNGNNEVIGVNSVVEDVTDLRRMELELSTSEERLRQIAEASDYVFWITQVDPEKVLYVSPAYEEVWGRKPDELLKDARHWTDAIHPDDQQRVSETFERFLGEPDDSLFEVEYRIVRNGEIRWIADRANAIRRADGSVNRVAGIARDITATKQSYDRLEISEGRARLAIDLAKIGVIEVDYETDTAVLDEFAADTFGLPAAVPIPRRMIHERFHPKERDGLLAKIERFIDDSAETVDSFEHRIVRRDGKVRWVRASKRVYYETVGTQTIAKNTVVAVLDFTEQHEQQDRLAQARDAAEAANRSRGEFLANMSHEIRTPMTAILGHAEILNDHLTDPDNLSVVETIRRNGRHLLDIINDILDLSKIDAGKLEVESRPVRPDAIVGEIRSLMDVRAAEKHLPLKVEFAGPVPEMIDTDPVRLRQVLLNLVGNAIKFTDEGEVRFVVRYDESNRVMQFDVIDTGLGIGSDKLESLFEPFTQADATNTRSTGGTGLGLTICRRLAHSLGGDIRARSEPGKGSRFSLVLNVQNGRQLIEPNLNREPPCEDLNEQIRLSCSVLIVDDRRDIRYLAQHFIEKAGGEVHTATNGREAVDFIYDDDQPHVDVIVLDMQMPVMDGYEAAAELRRRGCELPIIALTANAMKEDRDRCLAAGCTDYTTKPLDKNMVIRMIDRLVRK</sequence>
<evidence type="ECO:0000256" key="10">
    <source>
        <dbReference type="ARBA" id="ARBA00022840"/>
    </source>
</evidence>
<dbReference type="Pfam" id="PF08448">
    <property type="entry name" value="PAS_4"/>
    <property type="match status" value="1"/>
</dbReference>
<keyword evidence="7" id="KW-0949">S-adenosyl-L-methionine</keyword>
<dbReference type="CDD" id="cd00082">
    <property type="entry name" value="HisKA"/>
    <property type="match status" value="1"/>
</dbReference>
<dbReference type="SUPFAM" id="SSF47384">
    <property type="entry name" value="Homodimeric domain of signal transducing histidine kinase"/>
    <property type="match status" value="1"/>
</dbReference>
<feature type="domain" description="Histidine kinase" evidence="17">
    <location>
        <begin position="1286"/>
        <end position="1504"/>
    </location>
</feature>
<evidence type="ECO:0000313" key="23">
    <source>
        <dbReference type="EMBL" id="QEG43810.1"/>
    </source>
</evidence>
<dbReference type="PROSITE" id="PS50112">
    <property type="entry name" value="PAS"/>
    <property type="match status" value="2"/>
</dbReference>
<dbReference type="InterPro" id="IPR029063">
    <property type="entry name" value="SAM-dependent_MTases_sf"/>
</dbReference>
<keyword evidence="14" id="KW-0145">Chemotaxis</keyword>
<evidence type="ECO:0000259" key="22">
    <source>
        <dbReference type="PROSITE" id="PS50123"/>
    </source>
</evidence>
<dbReference type="Gene3D" id="3.40.50.150">
    <property type="entry name" value="Vaccinia Virus protein VP39"/>
    <property type="match status" value="1"/>
</dbReference>
<keyword evidence="9 23" id="KW-0418">Kinase</keyword>
<dbReference type="KEGG" id="rul:UC8_58670"/>
<dbReference type="SMART" id="SM00086">
    <property type="entry name" value="PAC"/>
    <property type="match status" value="2"/>
</dbReference>
<dbReference type="Gene3D" id="6.10.250.1910">
    <property type="match status" value="1"/>
</dbReference>
<evidence type="ECO:0000256" key="11">
    <source>
        <dbReference type="ARBA" id="ARBA00023012"/>
    </source>
</evidence>
<dbReference type="Gene3D" id="1.10.287.130">
    <property type="match status" value="1"/>
</dbReference>
<keyword evidence="5" id="KW-0489">Methyltransferase</keyword>
<keyword evidence="16" id="KW-0175">Coiled coil</keyword>
<dbReference type="SUPFAM" id="SSF52172">
    <property type="entry name" value="CheY-like"/>
    <property type="match status" value="1"/>
</dbReference>
<reference evidence="23 24" key="1">
    <citation type="submission" date="2019-08" db="EMBL/GenBank/DDBJ databases">
        <title>Deep-cultivation of Planctomycetes and their phenomic and genomic characterization uncovers novel biology.</title>
        <authorList>
            <person name="Wiegand S."/>
            <person name="Jogler M."/>
            <person name="Boedeker C."/>
            <person name="Pinto D."/>
            <person name="Vollmers J."/>
            <person name="Rivas-Marin E."/>
            <person name="Kohn T."/>
            <person name="Peeters S.H."/>
            <person name="Heuer A."/>
            <person name="Rast P."/>
            <person name="Oberbeckmann S."/>
            <person name="Bunk B."/>
            <person name="Jeske O."/>
            <person name="Meyerdierks A."/>
            <person name="Storesund J.E."/>
            <person name="Kallscheuer N."/>
            <person name="Luecker S."/>
            <person name="Lage O.M."/>
            <person name="Pohl T."/>
            <person name="Merkel B.J."/>
            <person name="Hornburger P."/>
            <person name="Mueller R.-W."/>
            <person name="Bruemmer F."/>
            <person name="Labrenz M."/>
            <person name="Spormann A.M."/>
            <person name="Op den Camp H."/>
            <person name="Overmann J."/>
            <person name="Amann R."/>
            <person name="Jetten M.S.M."/>
            <person name="Mascher T."/>
            <person name="Medema M.H."/>
            <person name="Devos D.P."/>
            <person name="Kaster A.-K."/>
            <person name="Ovreas L."/>
            <person name="Rohde M."/>
            <person name="Galperin M.Y."/>
            <person name="Jogler C."/>
        </authorList>
    </citation>
    <scope>NUCLEOTIDE SEQUENCE [LARGE SCALE GENOMIC DNA]</scope>
    <source>
        <strain evidence="23 24">UC8</strain>
    </source>
</reference>
<name>A0A5B9R0P8_9BACT</name>
<gene>
    <name evidence="23" type="primary">luxQ_8</name>
    <name evidence="23" type="ORF">UC8_58670</name>
</gene>
<evidence type="ECO:0000256" key="12">
    <source>
        <dbReference type="ARBA" id="ARBA00023136"/>
    </source>
</evidence>
<dbReference type="CDD" id="cd17546">
    <property type="entry name" value="REC_hyHK_CKI1_RcsC-like"/>
    <property type="match status" value="1"/>
</dbReference>
<dbReference type="InterPro" id="IPR036097">
    <property type="entry name" value="HisK_dim/P_sf"/>
</dbReference>
<dbReference type="GO" id="GO:0000156">
    <property type="term" value="F:phosphorelay response regulator activity"/>
    <property type="evidence" value="ECO:0007669"/>
    <property type="project" value="InterPro"/>
</dbReference>
<dbReference type="Pfam" id="PF01339">
    <property type="entry name" value="CheB_methylest"/>
    <property type="match status" value="1"/>
</dbReference>
<dbReference type="SMART" id="SM00387">
    <property type="entry name" value="HATPase_c"/>
    <property type="match status" value="1"/>
</dbReference>
<dbReference type="SMART" id="SM00138">
    <property type="entry name" value="MeTrc"/>
    <property type="match status" value="1"/>
</dbReference>
<feature type="modified residue" description="4-aspartylphosphate" evidence="15">
    <location>
        <position position="1583"/>
    </location>
</feature>
<dbReference type="PROSITE" id="PS50113">
    <property type="entry name" value="PAC"/>
    <property type="match status" value="2"/>
</dbReference>
<keyword evidence="4 15" id="KW-0597">Phosphoprotein</keyword>
<keyword evidence="10" id="KW-0067">ATP-binding</keyword>
<dbReference type="PROSITE" id="PS50109">
    <property type="entry name" value="HIS_KIN"/>
    <property type="match status" value="1"/>
</dbReference>
<dbReference type="InterPro" id="IPR035909">
    <property type="entry name" value="CheB_C"/>
</dbReference>
<dbReference type="SUPFAM" id="SSF52738">
    <property type="entry name" value="Methylesterase CheB, C-terminal domain"/>
    <property type="match status" value="1"/>
</dbReference>
<keyword evidence="14" id="KW-0378">Hydrolase</keyword>
<dbReference type="GO" id="GO:0008983">
    <property type="term" value="F:protein-glutamate O-methyltransferase activity"/>
    <property type="evidence" value="ECO:0007669"/>
    <property type="project" value="UniProtKB-EC"/>
</dbReference>
<dbReference type="InterPro" id="IPR001610">
    <property type="entry name" value="PAC"/>
</dbReference>
<dbReference type="NCBIfam" id="TIGR00229">
    <property type="entry name" value="sensory_box"/>
    <property type="match status" value="2"/>
</dbReference>
<dbReference type="Gene3D" id="3.40.50.2300">
    <property type="match status" value="1"/>
</dbReference>
<dbReference type="InterPro" id="IPR001789">
    <property type="entry name" value="Sig_transdc_resp-reg_receiver"/>
</dbReference>
<dbReference type="InterPro" id="IPR000780">
    <property type="entry name" value="CheR_MeTrfase"/>
</dbReference>
<evidence type="ECO:0000256" key="6">
    <source>
        <dbReference type="ARBA" id="ARBA00022679"/>
    </source>
</evidence>
<evidence type="ECO:0000256" key="13">
    <source>
        <dbReference type="ARBA" id="ARBA00023306"/>
    </source>
</evidence>
<dbReference type="PANTHER" id="PTHR24422:SF27">
    <property type="entry name" value="PROTEIN-GLUTAMATE O-METHYLTRANSFERASE"/>
    <property type="match status" value="1"/>
</dbReference>
<feature type="active site" evidence="14">
    <location>
        <position position="17"/>
    </location>
</feature>
<feature type="active site" evidence="14">
    <location>
        <position position="136"/>
    </location>
</feature>
<organism evidence="23 24">
    <name type="scientific">Roseimaritima ulvae</name>
    <dbReference type="NCBI Taxonomy" id="980254"/>
    <lineage>
        <taxon>Bacteria</taxon>
        <taxon>Pseudomonadati</taxon>
        <taxon>Planctomycetota</taxon>
        <taxon>Planctomycetia</taxon>
        <taxon>Pirellulales</taxon>
        <taxon>Pirellulaceae</taxon>
        <taxon>Roseimaritima</taxon>
    </lineage>
</organism>
<dbReference type="GO" id="GO:0005737">
    <property type="term" value="C:cytoplasm"/>
    <property type="evidence" value="ECO:0007669"/>
    <property type="project" value="InterPro"/>
</dbReference>
<evidence type="ECO:0000256" key="8">
    <source>
        <dbReference type="ARBA" id="ARBA00022741"/>
    </source>
</evidence>
<dbReference type="InterPro" id="IPR013656">
    <property type="entry name" value="PAS_4"/>
</dbReference>
<dbReference type="FunFam" id="3.30.565.10:FF:000010">
    <property type="entry name" value="Sensor histidine kinase RcsC"/>
    <property type="match status" value="1"/>
</dbReference>
<comment type="catalytic activity">
    <reaction evidence="1">
        <text>ATP + protein L-histidine = ADP + protein N-phospho-L-histidine.</text>
        <dbReference type="EC" id="2.7.13.3"/>
    </reaction>
</comment>
<dbReference type="CDD" id="cd16922">
    <property type="entry name" value="HATPase_EvgS-ArcB-TorS-like"/>
    <property type="match status" value="1"/>
</dbReference>
<feature type="domain" description="PAC" evidence="20">
    <location>
        <begin position="1213"/>
        <end position="1268"/>
    </location>
</feature>
<dbReference type="EC" id="2.7.13.3" evidence="23"/>
<dbReference type="FunFam" id="3.40.50.2300:FF:000605">
    <property type="entry name" value="Sensory transduction histidine kinase"/>
    <property type="match status" value="1"/>
</dbReference>
<dbReference type="CDD" id="cd00130">
    <property type="entry name" value="PAS"/>
    <property type="match status" value="2"/>
</dbReference>
<evidence type="ECO:0000313" key="24">
    <source>
        <dbReference type="Proteomes" id="UP000325286"/>
    </source>
</evidence>
<dbReference type="Gene3D" id="1.10.155.10">
    <property type="entry name" value="Chemotaxis receptor methyltransferase CheR, N-terminal domain"/>
    <property type="match status" value="1"/>
</dbReference>
<dbReference type="Proteomes" id="UP000325286">
    <property type="component" value="Chromosome"/>
</dbReference>
<evidence type="ECO:0000259" key="20">
    <source>
        <dbReference type="PROSITE" id="PS50113"/>
    </source>
</evidence>
<feature type="domain" description="PAS" evidence="19">
    <location>
        <begin position="1007"/>
        <end position="1080"/>
    </location>
</feature>
<feature type="domain" description="CheB-type methylesterase" evidence="21">
    <location>
        <begin position="11"/>
        <end position="194"/>
    </location>
</feature>
<dbReference type="GO" id="GO:0008984">
    <property type="term" value="F:protein-glutamate methylesterase activity"/>
    <property type="evidence" value="ECO:0007669"/>
    <property type="project" value="InterPro"/>
</dbReference>
<dbReference type="PRINTS" id="PR00996">
    <property type="entry name" value="CHERMTFRASE"/>
</dbReference>
<dbReference type="PROSITE" id="PS50110">
    <property type="entry name" value="RESPONSE_REGULATORY"/>
    <property type="match status" value="1"/>
</dbReference>
<dbReference type="InterPro" id="IPR036804">
    <property type="entry name" value="CheR_N_sf"/>
</dbReference>
<dbReference type="Pfam" id="PF02518">
    <property type="entry name" value="HATPase_c"/>
    <property type="match status" value="1"/>
</dbReference>
<evidence type="ECO:0000256" key="7">
    <source>
        <dbReference type="ARBA" id="ARBA00022691"/>
    </source>
</evidence>
<evidence type="ECO:0000256" key="3">
    <source>
        <dbReference type="ARBA" id="ARBA00004370"/>
    </source>
</evidence>
<dbReference type="Pfam" id="PF13596">
    <property type="entry name" value="PAS_10"/>
    <property type="match status" value="1"/>
</dbReference>
<dbReference type="GO" id="GO:0032259">
    <property type="term" value="P:methylation"/>
    <property type="evidence" value="ECO:0007669"/>
    <property type="project" value="UniProtKB-KW"/>
</dbReference>
<evidence type="ECO:0000256" key="9">
    <source>
        <dbReference type="ARBA" id="ARBA00022777"/>
    </source>
</evidence>
<dbReference type="InterPro" id="IPR000700">
    <property type="entry name" value="PAS-assoc_C"/>
</dbReference>
<evidence type="ECO:0000259" key="17">
    <source>
        <dbReference type="PROSITE" id="PS50109"/>
    </source>
</evidence>
<feature type="domain" description="PAC" evidence="20">
    <location>
        <begin position="1083"/>
        <end position="1136"/>
    </location>
</feature>
<dbReference type="InterPro" id="IPR022642">
    <property type="entry name" value="CheR_C"/>
</dbReference>
<evidence type="ECO:0000259" key="18">
    <source>
        <dbReference type="PROSITE" id="PS50110"/>
    </source>
</evidence>
<dbReference type="SUPFAM" id="SSF55874">
    <property type="entry name" value="ATPase domain of HSP90 chaperone/DNA topoisomerase II/histidine kinase"/>
    <property type="match status" value="1"/>
</dbReference>
<dbReference type="SMART" id="SM00091">
    <property type="entry name" value="PAS"/>
    <property type="match status" value="5"/>
</dbReference>
<dbReference type="InterPro" id="IPR013655">
    <property type="entry name" value="PAS_fold_3"/>
</dbReference>
<dbReference type="InterPro" id="IPR000673">
    <property type="entry name" value="Sig_transdc_resp-reg_Me-estase"/>
</dbReference>
<proteinExistence type="predicted"/>
<accession>A0A5B9R0P8</accession>
<dbReference type="CDD" id="cd16434">
    <property type="entry name" value="CheB-CheR_fusion"/>
    <property type="match status" value="1"/>
</dbReference>
<keyword evidence="8" id="KW-0547">Nucleotide-binding</keyword>
<evidence type="ECO:0000256" key="4">
    <source>
        <dbReference type="ARBA" id="ARBA00022553"/>
    </source>
</evidence>
<dbReference type="Pfam" id="PF08447">
    <property type="entry name" value="PAS_3"/>
    <property type="match status" value="1"/>
</dbReference>
<dbReference type="GO" id="GO:0000155">
    <property type="term" value="F:phosphorelay sensor kinase activity"/>
    <property type="evidence" value="ECO:0007669"/>
    <property type="project" value="InterPro"/>
</dbReference>
<evidence type="ECO:0000256" key="1">
    <source>
        <dbReference type="ARBA" id="ARBA00000085"/>
    </source>
</evidence>
<dbReference type="InterPro" id="IPR005467">
    <property type="entry name" value="His_kinase_dom"/>
</dbReference>
<dbReference type="Pfam" id="PF01739">
    <property type="entry name" value="CheR"/>
    <property type="match status" value="1"/>
</dbReference>
<dbReference type="InterPro" id="IPR000014">
    <property type="entry name" value="PAS"/>
</dbReference>
<dbReference type="InterPro" id="IPR022641">
    <property type="entry name" value="CheR_N"/>
</dbReference>
<dbReference type="Gene3D" id="3.30.565.10">
    <property type="entry name" value="Histidine kinase-like ATPase, C-terminal domain"/>
    <property type="match status" value="1"/>
</dbReference>
<dbReference type="GO" id="GO:0006935">
    <property type="term" value="P:chemotaxis"/>
    <property type="evidence" value="ECO:0007669"/>
    <property type="project" value="UniProtKB-UniRule"/>
</dbReference>
<dbReference type="InterPro" id="IPR003594">
    <property type="entry name" value="HATPase_dom"/>
</dbReference>
<dbReference type="PROSITE" id="PS50123">
    <property type="entry name" value="CHER"/>
    <property type="match status" value="1"/>
</dbReference>
<evidence type="ECO:0000259" key="21">
    <source>
        <dbReference type="PROSITE" id="PS50122"/>
    </source>
</evidence>
<dbReference type="InterPro" id="IPR036890">
    <property type="entry name" value="HATPase_C_sf"/>
</dbReference>
<keyword evidence="6 23" id="KW-0808">Transferase</keyword>
<keyword evidence="13" id="KW-0131">Cell cycle</keyword>
<evidence type="ECO:0000256" key="15">
    <source>
        <dbReference type="PROSITE-ProRule" id="PRU00169"/>
    </source>
</evidence>
<dbReference type="FunFam" id="1.10.287.130:FF:000038">
    <property type="entry name" value="Sensory transduction histidine kinase"/>
    <property type="match status" value="1"/>
</dbReference>
<dbReference type="GO" id="GO:0005524">
    <property type="term" value="F:ATP binding"/>
    <property type="evidence" value="ECO:0007669"/>
    <property type="project" value="UniProtKB-KW"/>
</dbReference>
<keyword evidence="11" id="KW-0902">Two-component regulatory system</keyword>
<dbReference type="Pfam" id="PF00072">
    <property type="entry name" value="Response_reg"/>
    <property type="match status" value="1"/>
</dbReference>
<comment type="catalytic activity">
    <reaction evidence="2">
        <text>L-glutamyl-[protein] + S-adenosyl-L-methionine = [protein]-L-glutamate 5-O-methyl ester + S-adenosyl-L-homocysteine</text>
        <dbReference type="Rhea" id="RHEA:24452"/>
        <dbReference type="Rhea" id="RHEA-COMP:10208"/>
        <dbReference type="Rhea" id="RHEA-COMP:10311"/>
        <dbReference type="ChEBI" id="CHEBI:29973"/>
        <dbReference type="ChEBI" id="CHEBI:57856"/>
        <dbReference type="ChEBI" id="CHEBI:59789"/>
        <dbReference type="ChEBI" id="CHEBI:82795"/>
        <dbReference type="EC" id="2.1.1.80"/>
    </reaction>
</comment>
<feature type="coiled-coil region" evidence="16">
    <location>
        <begin position="668"/>
        <end position="762"/>
    </location>
</feature>
<dbReference type="InterPro" id="IPR050903">
    <property type="entry name" value="Bact_Chemotaxis_MeTrfase"/>
</dbReference>
<dbReference type="SUPFAM" id="SSF55785">
    <property type="entry name" value="PYP-like sensor domain (PAS domain)"/>
    <property type="match status" value="5"/>
</dbReference>
<dbReference type="Gene3D" id="3.30.450.20">
    <property type="entry name" value="PAS domain"/>
    <property type="match status" value="5"/>
</dbReference>
<evidence type="ECO:0000259" key="19">
    <source>
        <dbReference type="PROSITE" id="PS50112"/>
    </source>
</evidence>
<feature type="domain" description="Response regulatory" evidence="18">
    <location>
        <begin position="1531"/>
        <end position="1648"/>
    </location>
</feature>
<dbReference type="GO" id="GO:0016020">
    <property type="term" value="C:membrane"/>
    <property type="evidence" value="ECO:0007669"/>
    <property type="project" value="UniProtKB-SubCell"/>
</dbReference>
<dbReference type="SUPFAM" id="SSF47757">
    <property type="entry name" value="Chemotaxis receptor methyltransferase CheR, N-terminal domain"/>
    <property type="match status" value="1"/>
</dbReference>
<comment type="subcellular location">
    <subcellularLocation>
        <location evidence="3">Membrane</location>
    </subcellularLocation>
</comment>
<protein>
    <submittedName>
        <fullName evidence="23">Autoinducer 2 sensor kinase/phosphatase LuxQ</fullName>
        <ecNumber evidence="23">2.7.13.3</ecNumber>
    </submittedName>
</protein>
<feature type="domain" description="CheR-type methyltransferase" evidence="22">
    <location>
        <begin position="212"/>
        <end position="470"/>
    </location>
</feature>
<dbReference type="PANTHER" id="PTHR24422">
    <property type="entry name" value="CHEMOTAXIS PROTEIN METHYLTRANSFERASE"/>
    <property type="match status" value="1"/>
</dbReference>
<evidence type="ECO:0000256" key="16">
    <source>
        <dbReference type="SAM" id="Coils"/>
    </source>
</evidence>
<dbReference type="Pfam" id="PF03705">
    <property type="entry name" value="CheR_N"/>
    <property type="match status" value="1"/>
</dbReference>
<evidence type="ECO:0000256" key="14">
    <source>
        <dbReference type="PROSITE-ProRule" id="PRU00050"/>
    </source>
</evidence>
<evidence type="ECO:0000256" key="2">
    <source>
        <dbReference type="ARBA" id="ARBA00001541"/>
    </source>
</evidence>
<dbReference type="PROSITE" id="PS50122">
    <property type="entry name" value="CHEB"/>
    <property type="match status" value="1"/>
</dbReference>
<dbReference type="SUPFAM" id="SSF53335">
    <property type="entry name" value="S-adenosyl-L-methionine-dependent methyltransferases"/>
    <property type="match status" value="1"/>
</dbReference>
<dbReference type="InterPro" id="IPR011006">
    <property type="entry name" value="CheY-like_superfamily"/>
</dbReference>
<feature type="domain" description="PAS" evidence="19">
    <location>
        <begin position="1137"/>
        <end position="1208"/>
    </location>
</feature>
<dbReference type="InterPro" id="IPR003661">
    <property type="entry name" value="HisK_dim/P_dom"/>
</dbReference>
<evidence type="ECO:0000256" key="5">
    <source>
        <dbReference type="ARBA" id="ARBA00022603"/>
    </source>
</evidence>
<dbReference type="EMBL" id="CP042914">
    <property type="protein sequence ID" value="QEG43810.1"/>
    <property type="molecule type" value="Genomic_DNA"/>
</dbReference>
<feature type="active site" evidence="14">
    <location>
        <position position="44"/>
    </location>
</feature>